<dbReference type="InterPro" id="IPR029787">
    <property type="entry name" value="Nucleotide_cyclase"/>
</dbReference>
<evidence type="ECO:0000313" key="6">
    <source>
        <dbReference type="Proteomes" id="UP001058120"/>
    </source>
</evidence>
<gene>
    <name evidence="5" type="ORF">JBF11_08385</name>
</gene>
<dbReference type="Gene3D" id="3.30.450.20">
    <property type="entry name" value="PAS domain"/>
    <property type="match status" value="1"/>
</dbReference>
<name>A0ABY5Y1J0_9BACT</name>
<feature type="domain" description="GGDEF" evidence="4">
    <location>
        <begin position="226"/>
        <end position="355"/>
    </location>
</feature>
<dbReference type="NCBIfam" id="TIGR00254">
    <property type="entry name" value="GGDEF"/>
    <property type="match status" value="1"/>
</dbReference>
<feature type="coiled-coil region" evidence="3">
    <location>
        <begin position="168"/>
        <end position="195"/>
    </location>
</feature>
<dbReference type="EMBL" id="CP065938">
    <property type="protein sequence ID" value="UWX05454.1"/>
    <property type="molecule type" value="Genomic_DNA"/>
</dbReference>
<evidence type="ECO:0000259" key="4">
    <source>
        <dbReference type="PROSITE" id="PS50887"/>
    </source>
</evidence>
<dbReference type="CDD" id="cd01949">
    <property type="entry name" value="GGDEF"/>
    <property type="match status" value="1"/>
</dbReference>
<evidence type="ECO:0000313" key="5">
    <source>
        <dbReference type="EMBL" id="UWX05454.1"/>
    </source>
</evidence>
<dbReference type="Pfam" id="PF00990">
    <property type="entry name" value="GGDEF"/>
    <property type="match status" value="1"/>
</dbReference>
<keyword evidence="3" id="KW-0175">Coiled coil</keyword>
<keyword evidence="6" id="KW-1185">Reference proteome</keyword>
<protein>
    <recommendedName>
        <fullName evidence="1">diguanylate cyclase</fullName>
        <ecNumber evidence="1">2.7.7.65</ecNumber>
    </recommendedName>
</protein>
<dbReference type="InterPro" id="IPR050469">
    <property type="entry name" value="Diguanylate_Cyclase"/>
</dbReference>
<dbReference type="SUPFAM" id="SSF55073">
    <property type="entry name" value="Nucleotide cyclase"/>
    <property type="match status" value="1"/>
</dbReference>
<dbReference type="SMART" id="SM00267">
    <property type="entry name" value="GGDEF"/>
    <property type="match status" value="1"/>
</dbReference>
<comment type="catalytic activity">
    <reaction evidence="2">
        <text>2 GTP = 3',3'-c-di-GMP + 2 diphosphate</text>
        <dbReference type="Rhea" id="RHEA:24898"/>
        <dbReference type="ChEBI" id="CHEBI:33019"/>
        <dbReference type="ChEBI" id="CHEBI:37565"/>
        <dbReference type="ChEBI" id="CHEBI:58805"/>
        <dbReference type="EC" id="2.7.7.65"/>
    </reaction>
</comment>
<evidence type="ECO:0000256" key="2">
    <source>
        <dbReference type="ARBA" id="ARBA00034247"/>
    </source>
</evidence>
<dbReference type="InterPro" id="IPR000160">
    <property type="entry name" value="GGDEF_dom"/>
</dbReference>
<accession>A0ABY5Y1J0</accession>
<dbReference type="EC" id="2.7.7.65" evidence="1"/>
<dbReference type="Gene3D" id="3.30.70.270">
    <property type="match status" value="1"/>
</dbReference>
<dbReference type="PROSITE" id="PS50887">
    <property type="entry name" value="GGDEF"/>
    <property type="match status" value="1"/>
</dbReference>
<sequence>MNISENCYQWLMNMHDFSAEEALWNKLSGEEQAQFEALRKQHSARLAQIKKMEEDNQYFLSAFNAIPLPVAIKDANAKFLLVNEEYKKVVCMNQTDYQGLDVTHLAYFSDEDREVFYENCKYAIDQSAIVQQEFSLGLDDEQRNYVYWLSGFETESRKKGLVSIYYDATFFQSILNRLNKKVVDLEQEQQNIIKNSALDPLTGAYNRNVLAGFLEEAFKEASEKGRDFCLLMLDIDYFKAVNDTFGHLVGDQVLQLLVMLLQKTLRDKDYVVRFGGEEFIIILHNTVLENAYRIAERIRHTVETNMVTPNHKPITVSIGLVSYREGEGVKELLQRVDENLYRAKTAGRNMVVPQM</sequence>
<organism evidence="5 6">
    <name type="scientific">Taurinivorans muris</name>
    <dbReference type="NCBI Taxonomy" id="2787751"/>
    <lineage>
        <taxon>Bacteria</taxon>
        <taxon>Pseudomonadati</taxon>
        <taxon>Thermodesulfobacteriota</taxon>
        <taxon>Desulfovibrionia</taxon>
        <taxon>Desulfovibrionales</taxon>
        <taxon>Desulfovibrionaceae</taxon>
        <taxon>Taurinivorans</taxon>
    </lineage>
</organism>
<evidence type="ECO:0000256" key="3">
    <source>
        <dbReference type="SAM" id="Coils"/>
    </source>
</evidence>
<dbReference type="RefSeq" id="WP_334315033.1">
    <property type="nucleotide sequence ID" value="NZ_CP065938.1"/>
</dbReference>
<dbReference type="SUPFAM" id="SSF55785">
    <property type="entry name" value="PYP-like sensor domain (PAS domain)"/>
    <property type="match status" value="1"/>
</dbReference>
<dbReference type="InterPro" id="IPR035965">
    <property type="entry name" value="PAS-like_dom_sf"/>
</dbReference>
<proteinExistence type="predicted"/>
<dbReference type="PANTHER" id="PTHR45138">
    <property type="entry name" value="REGULATORY COMPONENTS OF SENSORY TRANSDUCTION SYSTEM"/>
    <property type="match status" value="1"/>
</dbReference>
<dbReference type="PANTHER" id="PTHR45138:SF9">
    <property type="entry name" value="DIGUANYLATE CYCLASE DGCM-RELATED"/>
    <property type="match status" value="1"/>
</dbReference>
<evidence type="ECO:0000256" key="1">
    <source>
        <dbReference type="ARBA" id="ARBA00012528"/>
    </source>
</evidence>
<dbReference type="InterPro" id="IPR043128">
    <property type="entry name" value="Rev_trsase/Diguanyl_cyclase"/>
</dbReference>
<reference evidence="5" key="1">
    <citation type="submission" date="2020-12" db="EMBL/GenBank/DDBJ databases">
        <title>Taurinivorans muris gen. nov., sp. nov., fundamental and realized metabolic niche of a ubiquitous sulfidogenic bacterium in the murine intestine.</title>
        <authorList>
            <person name="Ye H."/>
            <person name="Hanson B.T."/>
            <person name="Loy A."/>
        </authorList>
    </citation>
    <scope>NUCLEOTIDE SEQUENCE</scope>
    <source>
        <strain evidence="5">LT0009</strain>
    </source>
</reference>
<dbReference type="Proteomes" id="UP001058120">
    <property type="component" value="Chromosome"/>
</dbReference>